<sequence>MKTFAKTVKLVKESAEALGLPAAQIKKLITPNRVLAKKIKLKLDNGKDKLVEIYRVQFNNNRGPYKGGIRFHQTANLDEVKTLSLLMAIKCAVVGIPMGGGKGGAKIDPKKLSLAELERLSRSWVKAFKQYLGPKQDVPAPDVYTTPQIMSWMKDEYSKLVGKDTPAMITGKPLEDGGSKGRDIATAQGGFYVLAEALKKLKMKSKGSTMVIQGFGNAGYNLAEIAYQSGFKIIGASDSKGGIYDKRRQGMKPASVMKTKQEKGQIYNCYCEGSVCDCKNYQGVTNEELLQLETDVLVLAALENQITAKNASKIKAKVILELSNGGIQPQADSILEKNGCLILPDVLANAGGVTVSYFEWYQNMKKQVWTKAQVLSKLKKIMVGSFNDVWTVMEKKSLDPRKAAFNLGIERIAKKK</sequence>
<keyword evidence="2 3" id="KW-0560">Oxidoreductase</keyword>
<dbReference type="Gene3D" id="3.40.50.10860">
    <property type="entry name" value="Leucine Dehydrogenase, chain A, domain 1"/>
    <property type="match status" value="1"/>
</dbReference>
<evidence type="ECO:0000313" key="9">
    <source>
        <dbReference type="EMBL" id="PIT90583.1"/>
    </source>
</evidence>
<dbReference type="InterPro" id="IPR033524">
    <property type="entry name" value="Glu/Leu/Phe/Val_DH_AS"/>
</dbReference>
<dbReference type="AlphaFoldDB" id="A0A2M6WCS5"/>
<dbReference type="Pfam" id="PF02812">
    <property type="entry name" value="ELFV_dehydrog_N"/>
    <property type="match status" value="1"/>
</dbReference>
<dbReference type="InterPro" id="IPR006097">
    <property type="entry name" value="Glu/Leu/Phe/Val/Trp_DH_dimer"/>
</dbReference>
<evidence type="ECO:0000256" key="4">
    <source>
        <dbReference type="PIRSR" id="PIRSR000185-1"/>
    </source>
</evidence>
<feature type="active site" description="Proton donor" evidence="4">
    <location>
        <position position="102"/>
    </location>
</feature>
<reference evidence="10" key="1">
    <citation type="submission" date="2017-09" db="EMBL/GenBank/DDBJ databases">
        <title>Depth-based differentiation of microbial function through sediment-hosted aquifers and enrichment of novel symbionts in the deep terrestrial subsurface.</title>
        <authorList>
            <person name="Probst A.J."/>
            <person name="Ladd B."/>
            <person name="Jarett J.K."/>
            <person name="Geller-Mcgrath D.E."/>
            <person name="Sieber C.M.K."/>
            <person name="Emerson J.B."/>
            <person name="Anantharaman K."/>
            <person name="Thomas B.C."/>
            <person name="Malmstrom R."/>
            <person name="Stieglmeier M."/>
            <person name="Klingl A."/>
            <person name="Woyke T."/>
            <person name="Ryan C.M."/>
            <person name="Banfield J.F."/>
        </authorList>
    </citation>
    <scope>NUCLEOTIDE SEQUENCE [LARGE SCALE GENOMIC DNA]</scope>
</reference>
<dbReference type="Pfam" id="PF00208">
    <property type="entry name" value="ELFV_dehydrog"/>
    <property type="match status" value="1"/>
</dbReference>
<dbReference type="PROSITE" id="PS00074">
    <property type="entry name" value="GLFV_DEHYDROGENASE"/>
    <property type="match status" value="1"/>
</dbReference>
<dbReference type="SUPFAM" id="SSF51735">
    <property type="entry name" value="NAD(P)-binding Rossmann-fold domains"/>
    <property type="match status" value="1"/>
</dbReference>
<dbReference type="PRINTS" id="PR00082">
    <property type="entry name" value="GLFDHDRGNASE"/>
</dbReference>
<evidence type="ECO:0000256" key="1">
    <source>
        <dbReference type="ARBA" id="ARBA00006382"/>
    </source>
</evidence>
<dbReference type="PIRSF" id="PIRSF000185">
    <property type="entry name" value="Glu_DH"/>
    <property type="match status" value="1"/>
</dbReference>
<gene>
    <name evidence="9" type="ORF">COU22_01325</name>
</gene>
<evidence type="ECO:0000256" key="3">
    <source>
        <dbReference type="PIRNR" id="PIRNR000185"/>
    </source>
</evidence>
<dbReference type="InterPro" id="IPR006096">
    <property type="entry name" value="Glu/Leu/Phe/Val/Trp_DH_C"/>
</dbReference>
<comment type="caution">
    <text evidence="9">The sequence shown here is derived from an EMBL/GenBank/DDBJ whole genome shotgun (WGS) entry which is preliminary data.</text>
</comment>
<dbReference type="SUPFAM" id="SSF53223">
    <property type="entry name" value="Aminoacid dehydrogenase-like, N-terminal domain"/>
    <property type="match status" value="1"/>
</dbReference>
<evidence type="ECO:0000256" key="5">
    <source>
        <dbReference type="PIRSR" id="PIRSR000185-2"/>
    </source>
</evidence>
<feature type="binding site" evidence="5">
    <location>
        <position position="90"/>
    </location>
    <ligand>
        <name>substrate</name>
    </ligand>
</feature>
<comment type="similarity">
    <text evidence="1 3 7">Belongs to the Glu/Leu/Phe/Val dehydrogenases family.</text>
</comment>
<evidence type="ECO:0000256" key="2">
    <source>
        <dbReference type="ARBA" id="ARBA00023002"/>
    </source>
</evidence>
<evidence type="ECO:0000259" key="8">
    <source>
        <dbReference type="SMART" id="SM00839"/>
    </source>
</evidence>
<proteinExistence type="inferred from homology"/>
<accession>A0A2M6WCS5</accession>
<protein>
    <recommendedName>
        <fullName evidence="3">Glutamate dehydrogenase</fullName>
    </recommendedName>
</protein>
<feature type="binding site" evidence="5">
    <location>
        <position position="356"/>
    </location>
    <ligand>
        <name>substrate</name>
    </ligand>
</feature>
<feature type="binding site" evidence="5">
    <location>
        <position position="66"/>
    </location>
    <ligand>
        <name>substrate</name>
    </ligand>
</feature>
<dbReference type="EMBL" id="PFBO01000039">
    <property type="protein sequence ID" value="PIT90583.1"/>
    <property type="molecule type" value="Genomic_DNA"/>
</dbReference>
<dbReference type="GO" id="GO:0004352">
    <property type="term" value="F:glutamate dehydrogenase (NAD+) activity"/>
    <property type="evidence" value="ECO:0007669"/>
    <property type="project" value="TreeGrafter"/>
</dbReference>
<evidence type="ECO:0000313" key="10">
    <source>
        <dbReference type="Proteomes" id="UP000230543"/>
    </source>
</evidence>
<dbReference type="PANTHER" id="PTHR11606">
    <property type="entry name" value="GLUTAMATE DEHYDROGENASE"/>
    <property type="match status" value="1"/>
</dbReference>
<dbReference type="InterPro" id="IPR036291">
    <property type="entry name" value="NAD(P)-bd_dom_sf"/>
</dbReference>
<dbReference type="PANTHER" id="PTHR11606:SF13">
    <property type="entry name" value="GLUTAMATE DEHYDROGENASE 1, MITOCHONDRIAL"/>
    <property type="match status" value="1"/>
</dbReference>
<dbReference type="CDD" id="cd01076">
    <property type="entry name" value="NAD_bind_1_Glu_DH"/>
    <property type="match status" value="1"/>
</dbReference>
<dbReference type="Proteomes" id="UP000230543">
    <property type="component" value="Unassembled WGS sequence"/>
</dbReference>
<evidence type="ECO:0000256" key="7">
    <source>
        <dbReference type="RuleBase" id="RU004417"/>
    </source>
</evidence>
<dbReference type="GO" id="GO:0006538">
    <property type="term" value="P:L-glutamate catabolic process"/>
    <property type="evidence" value="ECO:0007669"/>
    <property type="project" value="TreeGrafter"/>
</dbReference>
<dbReference type="GO" id="GO:0000166">
    <property type="term" value="F:nucleotide binding"/>
    <property type="evidence" value="ECO:0007669"/>
    <property type="project" value="UniProtKB-KW"/>
</dbReference>
<dbReference type="InterPro" id="IPR014362">
    <property type="entry name" value="Glu_DH"/>
</dbReference>
<feature type="binding site" evidence="5">
    <location>
        <position position="217"/>
    </location>
    <ligand>
        <name>NAD(+)</name>
        <dbReference type="ChEBI" id="CHEBI:57540"/>
    </ligand>
</feature>
<keyword evidence="5" id="KW-0547">Nucleotide-binding</keyword>
<name>A0A2M6WCS5_9BACT</name>
<evidence type="ECO:0000256" key="6">
    <source>
        <dbReference type="PIRSR" id="PIRSR000185-3"/>
    </source>
</evidence>
<feature type="binding site" evidence="5">
    <location>
        <position position="186"/>
    </location>
    <ligand>
        <name>NAD(+)</name>
        <dbReference type="ChEBI" id="CHEBI:57540"/>
    </ligand>
</feature>
<dbReference type="InterPro" id="IPR006095">
    <property type="entry name" value="Glu/Leu/Phe/Val/Trp_DH"/>
</dbReference>
<dbReference type="Gene3D" id="3.40.50.720">
    <property type="entry name" value="NAD(P)-binding Rossmann-like Domain"/>
    <property type="match status" value="1"/>
</dbReference>
<dbReference type="InterPro" id="IPR033922">
    <property type="entry name" value="NAD_bind_Glu_DH"/>
</dbReference>
<dbReference type="SMART" id="SM00839">
    <property type="entry name" value="ELFV_dehydrog"/>
    <property type="match status" value="1"/>
</dbReference>
<feature type="domain" description="Glutamate/phenylalanine/leucine/valine/L-tryptophan dehydrogenase C-terminal" evidence="8">
    <location>
        <begin position="179"/>
        <end position="416"/>
    </location>
</feature>
<dbReference type="InterPro" id="IPR046346">
    <property type="entry name" value="Aminoacid_DH-like_N_sf"/>
</dbReference>
<keyword evidence="5" id="KW-0520">NAD</keyword>
<organism evidence="9 10">
    <name type="scientific">Candidatus Komeilibacteria bacterium CG10_big_fil_rev_8_21_14_0_10_41_13</name>
    <dbReference type="NCBI Taxonomy" id="1974476"/>
    <lineage>
        <taxon>Bacteria</taxon>
        <taxon>Candidatus Komeiliibacteriota</taxon>
    </lineage>
</organism>
<feature type="site" description="Important for catalysis" evidence="6">
    <location>
        <position position="142"/>
    </location>
</feature>